<accession>A0A5C2RWW5</accession>
<protein>
    <submittedName>
        <fullName evidence="2">Uncharacterized protein</fullName>
    </submittedName>
</protein>
<keyword evidence="3" id="KW-1185">Reference proteome</keyword>
<feature type="region of interest" description="Disordered" evidence="1">
    <location>
        <begin position="254"/>
        <end position="291"/>
    </location>
</feature>
<dbReference type="Proteomes" id="UP000313359">
    <property type="component" value="Unassembled WGS sequence"/>
</dbReference>
<evidence type="ECO:0000313" key="2">
    <source>
        <dbReference type="EMBL" id="RPD55257.1"/>
    </source>
</evidence>
<dbReference type="STRING" id="1328759.A0A5C2RWW5"/>
<evidence type="ECO:0000256" key="1">
    <source>
        <dbReference type="SAM" id="MobiDB-lite"/>
    </source>
</evidence>
<feature type="compositionally biased region" description="Pro residues" evidence="1">
    <location>
        <begin position="55"/>
        <end position="65"/>
    </location>
</feature>
<evidence type="ECO:0000313" key="3">
    <source>
        <dbReference type="Proteomes" id="UP000313359"/>
    </source>
</evidence>
<reference evidence="2" key="1">
    <citation type="journal article" date="2018" name="Genome Biol. Evol.">
        <title>Genomics and development of Lentinus tigrinus, a white-rot wood-decaying mushroom with dimorphic fruiting bodies.</title>
        <authorList>
            <person name="Wu B."/>
            <person name="Xu Z."/>
            <person name="Knudson A."/>
            <person name="Carlson A."/>
            <person name="Chen N."/>
            <person name="Kovaka S."/>
            <person name="LaButti K."/>
            <person name="Lipzen A."/>
            <person name="Pennachio C."/>
            <person name="Riley R."/>
            <person name="Schakwitz W."/>
            <person name="Umezawa K."/>
            <person name="Ohm R.A."/>
            <person name="Grigoriev I.V."/>
            <person name="Nagy L.G."/>
            <person name="Gibbons J."/>
            <person name="Hibbett D."/>
        </authorList>
    </citation>
    <scope>NUCLEOTIDE SEQUENCE [LARGE SCALE GENOMIC DNA]</scope>
    <source>
        <strain evidence="2">ALCF2SS1-6</strain>
    </source>
</reference>
<feature type="compositionally biased region" description="Polar residues" evidence="1">
    <location>
        <begin position="1"/>
        <end position="12"/>
    </location>
</feature>
<feature type="region of interest" description="Disordered" evidence="1">
    <location>
        <begin position="1"/>
        <end position="74"/>
    </location>
</feature>
<name>A0A5C2RWW5_9APHY</name>
<dbReference type="EMBL" id="ML122297">
    <property type="protein sequence ID" value="RPD55257.1"/>
    <property type="molecule type" value="Genomic_DNA"/>
</dbReference>
<gene>
    <name evidence="2" type="ORF">L227DRAFT_615538</name>
</gene>
<dbReference type="AlphaFoldDB" id="A0A5C2RWW5"/>
<sequence>MARSSTLGSSPPTIAVLPAAQSPSSEPEVDELDPSSPHDSPIPEITHGRRSLSFSPPPIPTPPGLRTPAQPAKTPTVKHYASVPDDALFSPDEIILPIGLDFALGDEQVRILLAQARASSCSPCERDACICDQSNGPGLACRRCLQSGYADLAILPPNDPLRQSRNIDIHAIRRAQSRGILVDHLLVVKWPAGLRTDLYAPSRLEAVPFVRSGPFLLLDEQRPTVDRAVVNSLTANGAVVSRRSVRRQRFLVAPSSRPSTSRTNVAVPAVGPSTSAAPSPGHHAVPGSDESSLCSALDRLSGALDRLAQAQEHTADAQQATALSSARIETMEYFNRIIVTTITQATRDHQATFMVSTEPVTVDSTSELE</sequence>
<organism evidence="2 3">
    <name type="scientific">Lentinus tigrinus ALCF2SS1-6</name>
    <dbReference type="NCBI Taxonomy" id="1328759"/>
    <lineage>
        <taxon>Eukaryota</taxon>
        <taxon>Fungi</taxon>
        <taxon>Dikarya</taxon>
        <taxon>Basidiomycota</taxon>
        <taxon>Agaricomycotina</taxon>
        <taxon>Agaricomycetes</taxon>
        <taxon>Polyporales</taxon>
        <taxon>Polyporaceae</taxon>
        <taxon>Lentinus</taxon>
    </lineage>
</organism>
<proteinExistence type="predicted"/>